<dbReference type="PANTHER" id="PTHR33116">
    <property type="entry name" value="REVERSE TRANSCRIPTASE ZINC-BINDING DOMAIN-CONTAINING PROTEIN-RELATED-RELATED"/>
    <property type="match status" value="1"/>
</dbReference>
<dbReference type="PANTHER" id="PTHR33116:SF70">
    <property type="entry name" value="NON-LTR RETROELEMENT REVERSE TRANSCRIPTASE-LIKE PROTEIN"/>
    <property type="match status" value="1"/>
</dbReference>
<dbReference type="CDD" id="cd06222">
    <property type="entry name" value="RNase_H_like"/>
    <property type="match status" value="1"/>
</dbReference>
<dbReference type="OrthoDB" id="1002624at2759"/>
<evidence type="ECO:0000259" key="1">
    <source>
        <dbReference type="PROSITE" id="PS50878"/>
    </source>
</evidence>
<dbReference type="GO" id="GO:0004523">
    <property type="term" value="F:RNA-DNA hybrid ribonuclease activity"/>
    <property type="evidence" value="ECO:0007669"/>
    <property type="project" value="InterPro"/>
</dbReference>
<keyword evidence="3" id="KW-0808">Transferase</keyword>
<dbReference type="GO" id="GO:0003676">
    <property type="term" value="F:nucleic acid binding"/>
    <property type="evidence" value="ECO:0007669"/>
    <property type="project" value="InterPro"/>
</dbReference>
<evidence type="ECO:0000259" key="2">
    <source>
        <dbReference type="PROSITE" id="PS50879"/>
    </source>
</evidence>
<feature type="domain" description="Reverse transcriptase" evidence="1">
    <location>
        <begin position="116"/>
        <end position="397"/>
    </location>
</feature>
<dbReference type="InterPro" id="IPR026960">
    <property type="entry name" value="RVT-Znf"/>
</dbReference>
<protein>
    <submittedName>
        <fullName evidence="3">Reverse transcriptase</fullName>
    </submittedName>
</protein>
<dbReference type="InterPro" id="IPR044730">
    <property type="entry name" value="RNase_H-like_dom_plant"/>
</dbReference>
<dbReference type="InterPro" id="IPR036397">
    <property type="entry name" value="RNaseH_sf"/>
</dbReference>
<keyword evidence="4" id="KW-1185">Reference proteome</keyword>
<dbReference type="InterPro" id="IPR002156">
    <property type="entry name" value="RNaseH_domain"/>
</dbReference>
<organism evidence="3 4">
    <name type="scientific">Corchorus capsularis</name>
    <name type="common">Jute</name>
    <dbReference type="NCBI Taxonomy" id="210143"/>
    <lineage>
        <taxon>Eukaryota</taxon>
        <taxon>Viridiplantae</taxon>
        <taxon>Streptophyta</taxon>
        <taxon>Embryophyta</taxon>
        <taxon>Tracheophyta</taxon>
        <taxon>Spermatophyta</taxon>
        <taxon>Magnoliopsida</taxon>
        <taxon>eudicotyledons</taxon>
        <taxon>Gunneridae</taxon>
        <taxon>Pentapetalae</taxon>
        <taxon>rosids</taxon>
        <taxon>malvids</taxon>
        <taxon>Malvales</taxon>
        <taxon>Malvaceae</taxon>
        <taxon>Grewioideae</taxon>
        <taxon>Apeibeae</taxon>
        <taxon>Corchorus</taxon>
    </lineage>
</organism>
<dbReference type="OMA" id="HSETINH"/>
<dbReference type="EMBL" id="AWWV01012800">
    <property type="protein sequence ID" value="OMO64495.1"/>
    <property type="molecule type" value="Genomic_DNA"/>
</dbReference>
<dbReference type="SUPFAM" id="SSF56672">
    <property type="entry name" value="DNA/RNA polymerases"/>
    <property type="match status" value="1"/>
</dbReference>
<dbReference type="CDD" id="cd01650">
    <property type="entry name" value="RT_nLTR_like"/>
    <property type="match status" value="1"/>
</dbReference>
<comment type="caution">
    <text evidence="3">The sequence shown here is derived from an EMBL/GenBank/DDBJ whole genome shotgun (WGS) entry which is preliminary data.</text>
</comment>
<dbReference type="InterPro" id="IPR043502">
    <property type="entry name" value="DNA/RNA_pol_sf"/>
</dbReference>
<dbReference type="PROSITE" id="PS50879">
    <property type="entry name" value="RNASE_H_1"/>
    <property type="match status" value="1"/>
</dbReference>
<gene>
    <name evidence="3" type="ORF">CCACVL1_21713</name>
</gene>
<dbReference type="SUPFAM" id="SSF53098">
    <property type="entry name" value="Ribonuclease H-like"/>
    <property type="match status" value="1"/>
</dbReference>
<sequence>MVRRSYNKICRLQNPDGSWVEDLNDLKTMLQSHFSARFCTSHEFESLSLGGITDRIVRLKDDQVMNLIEPLSEIEIKKVVWSFKAHKAPGSDGFHPFFYHRCWGIIGAKLCSTILNILEDACMPDSINGTLISLIPKVANPIKIDQFRHMSLCDFPYKVVTKILVNRLKPYLDDLISPFQASFVPGRMARDNAIIVQEIIHSFNRKRGKAGYMAIKLDLDKAYDKLEWGFIRNVLFSFNFPQKWIDLIMSCVSSSTISVLLNGVTLEGFKPSRGIRQGDPMSPYLFILCMEILSLNILEAVDNGDWKPVKISRSNPLFSHLIFADDIYLFGRADPATAQSMRNTVQKFCLDSGQMINLDKSKVFFSPNTKAEDRLSLLSILGIGETSNLGRFLGYPMHHGRVSKDDYSFILDKLKGKLTGWKANILSPAARLVLCKSTLESIPSYFMQNRLLPSRICSEIDRTCRNFIWNDSEQKKKIHLLRWEEVTKPKNLGGRGGLASEMSELGTLRTIIKGPLNKGEDFLLVANFFANNSVISFVLPSFVWQAIRAILRQLENNGQDTPCWQLSKNGQYTIGSAYNLIRNLPREDQYPPNWRWIWKLNIVPKLKFFIWECPHAILPTRAWLSHRGLEGPTHCVLCNQAVESIQDLFKECSFAVSIWSRVGLGSSNLDFELWFRNLVSDKSFFQVHRVPRGLIATHIIWVIWKTRNRAIFQGSIIPVSWQPPGPGWLKLNTDGSSLGNPGLARAGTVIRDHEGGWVRGSVRQLGICSNYLAELWALRDGLTTCHLTWSKKVNY</sequence>
<dbReference type="InterPro" id="IPR012337">
    <property type="entry name" value="RNaseH-like_sf"/>
</dbReference>
<dbReference type="InterPro" id="IPR000477">
    <property type="entry name" value="RT_dom"/>
</dbReference>
<dbReference type="Pfam" id="PF00078">
    <property type="entry name" value="RVT_1"/>
    <property type="match status" value="1"/>
</dbReference>
<feature type="domain" description="RNase H type-1" evidence="2">
    <location>
        <begin position="725"/>
        <end position="795"/>
    </location>
</feature>
<dbReference type="GO" id="GO:0003964">
    <property type="term" value="F:RNA-directed DNA polymerase activity"/>
    <property type="evidence" value="ECO:0007669"/>
    <property type="project" value="UniProtKB-KW"/>
</dbReference>
<dbReference type="Gene3D" id="3.30.420.10">
    <property type="entry name" value="Ribonuclease H-like superfamily/Ribonuclease H"/>
    <property type="match status" value="1"/>
</dbReference>
<dbReference type="Pfam" id="PF13456">
    <property type="entry name" value="RVT_3"/>
    <property type="match status" value="1"/>
</dbReference>
<reference evidence="3 4" key="1">
    <citation type="submission" date="2013-09" db="EMBL/GenBank/DDBJ databases">
        <title>Corchorus capsularis genome sequencing.</title>
        <authorList>
            <person name="Alam M."/>
            <person name="Haque M.S."/>
            <person name="Islam M.S."/>
            <person name="Emdad E.M."/>
            <person name="Islam M.M."/>
            <person name="Ahmed B."/>
            <person name="Halim A."/>
            <person name="Hossen Q.M.M."/>
            <person name="Hossain M.Z."/>
            <person name="Ahmed R."/>
            <person name="Khan M.M."/>
            <person name="Islam R."/>
            <person name="Rashid M.M."/>
            <person name="Khan S.A."/>
            <person name="Rahman M.S."/>
            <person name="Alam M."/>
        </authorList>
    </citation>
    <scope>NUCLEOTIDE SEQUENCE [LARGE SCALE GENOMIC DNA]</scope>
    <source>
        <strain evidence="4">cv. CVL-1</strain>
        <tissue evidence="3">Whole seedling</tissue>
    </source>
</reference>
<dbReference type="Gramene" id="OMO64495">
    <property type="protein sequence ID" value="OMO64495"/>
    <property type="gene ID" value="CCACVL1_21713"/>
</dbReference>
<proteinExistence type="predicted"/>
<keyword evidence="3" id="KW-0548">Nucleotidyltransferase</keyword>
<evidence type="ECO:0000313" key="4">
    <source>
        <dbReference type="Proteomes" id="UP000188268"/>
    </source>
</evidence>
<dbReference type="AlphaFoldDB" id="A0A1R3H2A5"/>
<dbReference type="STRING" id="210143.A0A1R3H2A5"/>
<keyword evidence="3" id="KW-0695">RNA-directed DNA polymerase</keyword>
<dbReference type="Pfam" id="PF13966">
    <property type="entry name" value="zf-RVT"/>
    <property type="match status" value="1"/>
</dbReference>
<evidence type="ECO:0000313" key="3">
    <source>
        <dbReference type="EMBL" id="OMO64495.1"/>
    </source>
</evidence>
<accession>A0A1R3H2A5</accession>
<name>A0A1R3H2A5_COCAP</name>
<dbReference type="PROSITE" id="PS50878">
    <property type="entry name" value="RT_POL"/>
    <property type="match status" value="1"/>
</dbReference>
<dbReference type="Proteomes" id="UP000188268">
    <property type="component" value="Unassembled WGS sequence"/>
</dbReference>